<reference evidence="3 4" key="1">
    <citation type="submission" date="2015-10" db="EMBL/GenBank/DDBJ databases">
        <title>Genome analyses suggest a sexual origin of heterokaryosis in a supposedly ancient asexual fungus.</title>
        <authorList>
            <person name="Ropars J."/>
            <person name="Sedzielewska K."/>
            <person name="Noel J."/>
            <person name="Charron P."/>
            <person name="Farinelli L."/>
            <person name="Marton T."/>
            <person name="Kruger M."/>
            <person name="Pelin A."/>
            <person name="Brachmann A."/>
            <person name="Corradi N."/>
        </authorList>
    </citation>
    <scope>NUCLEOTIDE SEQUENCE [LARGE SCALE GENOMIC DNA]</scope>
    <source>
        <strain evidence="3 4">A4</strain>
    </source>
</reference>
<feature type="compositionally biased region" description="Basic residues" evidence="1">
    <location>
        <begin position="63"/>
        <end position="78"/>
    </location>
</feature>
<proteinExistence type="predicted"/>
<sequence>MNRKLFSIILLFCILAQTIDAHRHRHHHHYFNNRCTVTETSSETATVTQCSESQTPTPTPTPARKRHYNHHDNHRRCNHHDNHHHDNHHHYHHHHHNHECNHHKPTKTVTITPIVTVCPDCCERGGTGFQNRVRPGGNAVLTNDTTPEGCCRSCLADPGCAQWAFAIGGVCSHNKGANTCVSPTLITFNDSGIIRCTGEGCLASEAVQLTQINSDAADAGTFPIKD</sequence>
<dbReference type="VEuPathDB" id="FungiDB:FUN_024028"/>
<comment type="caution">
    <text evidence="3">The sequence shown here is derived from an EMBL/GenBank/DDBJ whole genome shotgun (WGS) entry which is preliminary data.</text>
</comment>
<feature type="region of interest" description="Disordered" evidence="1">
    <location>
        <begin position="46"/>
        <end position="98"/>
    </location>
</feature>
<feature type="compositionally biased region" description="Basic residues" evidence="1">
    <location>
        <begin position="85"/>
        <end position="98"/>
    </location>
</feature>
<gene>
    <name evidence="3" type="ORF">RhiirA4_548034</name>
</gene>
<dbReference type="AlphaFoldDB" id="A0A2I1H5F3"/>
<evidence type="ECO:0000313" key="4">
    <source>
        <dbReference type="Proteomes" id="UP000234323"/>
    </source>
</evidence>
<evidence type="ECO:0000256" key="1">
    <source>
        <dbReference type="SAM" id="MobiDB-lite"/>
    </source>
</evidence>
<evidence type="ECO:0000313" key="3">
    <source>
        <dbReference type="EMBL" id="PKY54110.1"/>
    </source>
</evidence>
<feature type="signal peptide" evidence="2">
    <location>
        <begin position="1"/>
        <end position="21"/>
    </location>
</feature>
<dbReference type="VEuPathDB" id="FungiDB:RhiirA1_442264"/>
<feature type="chain" id="PRO_5014125385" description="Apple domain-containing protein" evidence="2">
    <location>
        <begin position="22"/>
        <end position="226"/>
    </location>
</feature>
<name>A0A2I1H5F3_9GLOM</name>
<dbReference type="VEuPathDB" id="FungiDB:RhiirFUN_004720"/>
<protein>
    <recommendedName>
        <fullName evidence="5">Apple domain-containing protein</fullName>
    </recommendedName>
</protein>
<accession>A0A2I1H5F3</accession>
<keyword evidence="2" id="KW-0732">Signal</keyword>
<organism evidence="3 4">
    <name type="scientific">Rhizophagus irregularis</name>
    <dbReference type="NCBI Taxonomy" id="588596"/>
    <lineage>
        <taxon>Eukaryota</taxon>
        <taxon>Fungi</taxon>
        <taxon>Fungi incertae sedis</taxon>
        <taxon>Mucoromycota</taxon>
        <taxon>Glomeromycotina</taxon>
        <taxon>Glomeromycetes</taxon>
        <taxon>Glomerales</taxon>
        <taxon>Glomeraceae</taxon>
        <taxon>Rhizophagus</taxon>
    </lineage>
</organism>
<dbReference type="Proteomes" id="UP000234323">
    <property type="component" value="Unassembled WGS sequence"/>
</dbReference>
<dbReference type="EMBL" id="LLXI01001533">
    <property type="protein sequence ID" value="PKY54110.1"/>
    <property type="molecule type" value="Genomic_DNA"/>
</dbReference>
<keyword evidence="4" id="KW-1185">Reference proteome</keyword>
<evidence type="ECO:0008006" key="5">
    <source>
        <dbReference type="Google" id="ProtNLM"/>
    </source>
</evidence>
<evidence type="ECO:0000256" key="2">
    <source>
        <dbReference type="SAM" id="SignalP"/>
    </source>
</evidence>